<dbReference type="Pfam" id="PF11174">
    <property type="entry name" value="DUF2970"/>
    <property type="match status" value="1"/>
</dbReference>
<gene>
    <name evidence="2" type="ORF">Kalk_01345</name>
</gene>
<proteinExistence type="predicted"/>
<name>A0A2K9LFM5_9GAMM</name>
<organism evidence="2 3">
    <name type="scientific">Ketobacter alkanivorans</name>
    <dbReference type="NCBI Taxonomy" id="1917421"/>
    <lineage>
        <taxon>Bacteria</taxon>
        <taxon>Pseudomonadati</taxon>
        <taxon>Pseudomonadota</taxon>
        <taxon>Gammaproteobacteria</taxon>
        <taxon>Pseudomonadales</taxon>
        <taxon>Ketobacteraceae</taxon>
        <taxon>Ketobacter</taxon>
    </lineage>
</organism>
<accession>A0A2K9LFM5</accession>
<protein>
    <recommendedName>
        <fullName evidence="4">DUF2970 domain-containing protein</fullName>
    </recommendedName>
</protein>
<dbReference type="AlphaFoldDB" id="A0A2K9LFM5"/>
<keyword evidence="1" id="KW-0812">Transmembrane</keyword>
<reference evidence="3" key="1">
    <citation type="submission" date="2017-08" db="EMBL/GenBank/DDBJ databases">
        <title>Direct submision.</title>
        <authorList>
            <person name="Kim S.-J."/>
            <person name="Rhee S.-K."/>
        </authorList>
    </citation>
    <scope>NUCLEOTIDE SEQUENCE [LARGE SCALE GENOMIC DNA]</scope>
    <source>
        <strain evidence="3">GI5</strain>
    </source>
</reference>
<evidence type="ECO:0000313" key="2">
    <source>
        <dbReference type="EMBL" id="AUM11159.1"/>
    </source>
</evidence>
<evidence type="ECO:0000256" key="1">
    <source>
        <dbReference type="SAM" id="Phobius"/>
    </source>
</evidence>
<dbReference type="InterPro" id="IPR021344">
    <property type="entry name" value="DUF2970"/>
</dbReference>
<keyword evidence="1" id="KW-1133">Transmembrane helix</keyword>
<dbReference type="RefSeq" id="WP_101892499.1">
    <property type="nucleotide sequence ID" value="NZ_CP022684.1"/>
</dbReference>
<dbReference type="KEGG" id="kak:Kalk_01345"/>
<dbReference type="EMBL" id="CP022684">
    <property type="protein sequence ID" value="AUM11159.1"/>
    <property type="molecule type" value="Genomic_DNA"/>
</dbReference>
<evidence type="ECO:0008006" key="4">
    <source>
        <dbReference type="Google" id="ProtNLM"/>
    </source>
</evidence>
<sequence>MTEKPDNSTGAPDSNSADRGFWGLVQSTLAAIFGIQSDKNRQQDFKKGDASQFITMGIIAVVGIVITMIVVVNSVLDSAAK</sequence>
<feature type="transmembrane region" description="Helical" evidence="1">
    <location>
        <begin position="57"/>
        <end position="76"/>
    </location>
</feature>
<dbReference type="Proteomes" id="UP000235116">
    <property type="component" value="Chromosome"/>
</dbReference>
<dbReference type="OrthoDB" id="5625885at2"/>
<evidence type="ECO:0000313" key="3">
    <source>
        <dbReference type="Proteomes" id="UP000235116"/>
    </source>
</evidence>
<keyword evidence="1" id="KW-0472">Membrane</keyword>
<keyword evidence="3" id="KW-1185">Reference proteome</keyword>